<dbReference type="Gene3D" id="3.30.379.10">
    <property type="entry name" value="Chitobiase/beta-hexosaminidase domain 2-like"/>
    <property type="match status" value="1"/>
</dbReference>
<dbReference type="SUPFAM" id="SSF55545">
    <property type="entry name" value="beta-N-acetylhexosaminidase-like domain"/>
    <property type="match status" value="1"/>
</dbReference>
<dbReference type="GO" id="GO:0005975">
    <property type="term" value="P:carbohydrate metabolic process"/>
    <property type="evidence" value="ECO:0007669"/>
    <property type="project" value="UniProtKB-ARBA"/>
</dbReference>
<sequence precursor="true">MRTGTPALIALLMTAAVAAGRAETPAAPQARTTDAPDQTVAIVLADHPSPAEQIAAAHLEQTLTALYPSANFTVSSADAGAGALIFVGTPDSLPTVRDWVGTGTLEGEEDFVIRHASRGGRQAGLIAGKTGRAVLHGAYRLTEALGCGHYITETTMPAPREVFTFEGWDMEDHPLVRERIVFNWHNFLSGCSGWDEEHWLEWIEQSQKMGYNAIMVHAYGNNPMFTYTFRGMEKEVGYTVTTRRGREWSNQHVNDIRRLPGGPIFDRAEFGSETALVSGERRIEAKQRLMQTVFTEAERRQMRVTFALDVDTGSVLPQEMITALDADERFRNGHIWLPRPDTPGGYEFYRAQVRGLLELYPQIDRIALYQRPNGAHWGLLKKVDQLPEPWRAEYREHVREHPDAAGLEQSIGAFALSKVCAAFRRALDEMGREDIRLGYGSWHTKWMPAVVEFFPEEVDLMPLDCTNTPGNKSFFDRDDSRADLMQARGRIIPIIWAHHDGQGYIGRPFLPHDDLLQPLSDLEADGFAVLHWMNRPMDLYFKNQINQVWSLRRSEPLAHTCRVMARHFFGPSHEENLGEYLLRWIHDAPSLGRVTRDHFFLLSQNRIREPEAKIRACRERLERLRSVDTSDMNPRQKERLDYFKTLEQVIIGFCENQALAYRPAYGAIRGGDYSRARALLRRADPARTIERYAELSQIGKADRGEKALVPSLGTRWMTDFIAARQAAGMETVRIHYGPTRHEDLAMDPGSYTYHIDTGGRYWSVRGEREVSHPVMTLASGTRLDPAAADAAPDAAILRSGICIDESAALAVSPMVALFEELAPGAYRVRAWLSAADGSARCRLGINALVSAPHVDTVRIEPVRARLLRVECHSYEADNWNSIYEIRSDAIDRAAPGGAAASTHTPGYPPEAVLDHDPTTRWAAQGEQWIQVPLDPGEPLESVKIAWYKGESRNYRYTLKVSDDGEQWREVTRLPDSVADAGENIGPAREVRLDRPADGSRTVTAADLPVRLDHPSKLRLRVDPLDGAVLLHALTCSPERE</sequence>
<dbReference type="EMBL" id="CP010904">
    <property type="protein sequence ID" value="AKJ65049.1"/>
    <property type="molecule type" value="Genomic_DNA"/>
</dbReference>
<feature type="signal peptide" evidence="2">
    <location>
        <begin position="1"/>
        <end position="18"/>
    </location>
</feature>
<evidence type="ECO:0000313" key="4">
    <source>
        <dbReference type="EMBL" id="AKJ65049.1"/>
    </source>
</evidence>
<protein>
    <submittedName>
        <fullName evidence="4">Carbohydrate binding module family protein</fullName>
    </submittedName>
</protein>
<proteinExistence type="predicted"/>
<evidence type="ECO:0000313" key="5">
    <source>
        <dbReference type="Proteomes" id="UP000035268"/>
    </source>
</evidence>
<reference evidence="4 5" key="2">
    <citation type="journal article" date="2016" name="ISME J.">
        <title>Characterization of the first cultured representative of Verrucomicrobia subdivision 5 indicates the proposal of a novel phylum.</title>
        <authorList>
            <person name="Spring S."/>
            <person name="Bunk B."/>
            <person name="Sproer C."/>
            <person name="Schumann P."/>
            <person name="Rohde M."/>
            <person name="Tindall B.J."/>
            <person name="Klenk H.P."/>
        </authorList>
    </citation>
    <scope>NUCLEOTIDE SEQUENCE [LARGE SCALE GENOMIC DNA]</scope>
    <source>
        <strain evidence="4 5">L21-Fru-AB</strain>
    </source>
</reference>
<keyword evidence="5" id="KW-1185">Reference proteome</keyword>
<dbReference type="Gene3D" id="2.60.120.260">
    <property type="entry name" value="Galactose-binding domain-like"/>
    <property type="match status" value="1"/>
</dbReference>
<keyword evidence="1" id="KW-0378">Hydrolase</keyword>
<evidence type="ECO:0000259" key="3">
    <source>
        <dbReference type="PROSITE" id="PS50022"/>
    </source>
</evidence>
<dbReference type="AlphaFoldDB" id="A0A0G3ELM4"/>
<reference evidence="5" key="1">
    <citation type="submission" date="2015-02" db="EMBL/GenBank/DDBJ databases">
        <title>Description and complete genome sequence of the first cultured representative of the subdivision 5 of the Verrucomicrobia phylum.</title>
        <authorList>
            <person name="Spring S."/>
            <person name="Bunk B."/>
            <person name="Sproer C."/>
            <person name="Klenk H.-P."/>
        </authorList>
    </citation>
    <scope>NUCLEOTIDE SEQUENCE [LARGE SCALE GENOMIC DNA]</scope>
    <source>
        <strain evidence="5">L21-Fru-AB</strain>
    </source>
</reference>
<gene>
    <name evidence="4" type="ORF">L21SP4_01812</name>
</gene>
<organism evidence="4 5">
    <name type="scientific">Kiritimatiella glycovorans</name>
    <dbReference type="NCBI Taxonomy" id="1307763"/>
    <lineage>
        <taxon>Bacteria</taxon>
        <taxon>Pseudomonadati</taxon>
        <taxon>Kiritimatiellota</taxon>
        <taxon>Kiritimatiellia</taxon>
        <taxon>Kiritimatiellales</taxon>
        <taxon>Kiritimatiellaceae</taxon>
        <taxon>Kiritimatiella</taxon>
    </lineage>
</organism>
<dbReference type="STRING" id="1307763.L21SP4_01812"/>
<evidence type="ECO:0000256" key="2">
    <source>
        <dbReference type="SAM" id="SignalP"/>
    </source>
</evidence>
<feature type="chain" id="PRO_5005184278" evidence="2">
    <location>
        <begin position="19"/>
        <end position="1040"/>
    </location>
</feature>
<dbReference type="GO" id="GO:0016787">
    <property type="term" value="F:hydrolase activity"/>
    <property type="evidence" value="ECO:0007669"/>
    <property type="project" value="UniProtKB-KW"/>
</dbReference>
<dbReference type="InterPro" id="IPR000421">
    <property type="entry name" value="FA58C"/>
</dbReference>
<dbReference type="Proteomes" id="UP000035268">
    <property type="component" value="Chromosome"/>
</dbReference>
<feature type="domain" description="F5/8 type C" evidence="3">
    <location>
        <begin position="878"/>
        <end position="1002"/>
    </location>
</feature>
<evidence type="ECO:0000256" key="1">
    <source>
        <dbReference type="ARBA" id="ARBA00022801"/>
    </source>
</evidence>
<accession>A0A0G3ELM4</accession>
<dbReference type="SUPFAM" id="SSF49785">
    <property type="entry name" value="Galactose-binding domain-like"/>
    <property type="match status" value="1"/>
</dbReference>
<name>A0A0G3ELM4_9BACT</name>
<dbReference type="InterPro" id="IPR008979">
    <property type="entry name" value="Galactose-bd-like_sf"/>
</dbReference>
<keyword evidence="2" id="KW-0732">Signal</keyword>
<dbReference type="KEGG" id="vbl:L21SP4_01812"/>
<dbReference type="InterPro" id="IPR029018">
    <property type="entry name" value="Hex-like_dom2"/>
</dbReference>
<dbReference type="Pfam" id="PF00754">
    <property type="entry name" value="F5_F8_type_C"/>
    <property type="match status" value="1"/>
</dbReference>
<dbReference type="PROSITE" id="PS50022">
    <property type="entry name" value="FA58C_3"/>
    <property type="match status" value="1"/>
</dbReference>